<reference evidence="3 4" key="1">
    <citation type="submission" date="2021-03" db="EMBL/GenBank/DDBJ databases">
        <title>Genomic Encyclopedia of Type Strains, Phase IV (KMG-IV): sequencing the most valuable type-strain genomes for metagenomic binning, comparative biology and taxonomic classification.</title>
        <authorList>
            <person name="Goeker M."/>
        </authorList>
    </citation>
    <scope>NUCLEOTIDE SEQUENCE [LARGE SCALE GENOMIC DNA]</scope>
    <source>
        <strain evidence="3 4">DSM 14349</strain>
    </source>
</reference>
<evidence type="ECO:0000313" key="3">
    <source>
        <dbReference type="EMBL" id="MBP1906720.1"/>
    </source>
</evidence>
<dbReference type="Proteomes" id="UP001519272">
    <property type="component" value="Unassembled WGS sequence"/>
</dbReference>
<dbReference type="RefSeq" id="WP_210090320.1">
    <property type="nucleotide sequence ID" value="NZ_JAGGKG010000018.1"/>
</dbReference>
<dbReference type="PANTHER" id="PTHR31793:SF27">
    <property type="entry name" value="NOVEL THIOESTERASE SUPERFAMILY DOMAIN AND SAPOSIN A-TYPE DOMAIN CONTAINING PROTEIN (0610012H03RIK)"/>
    <property type="match status" value="1"/>
</dbReference>
<dbReference type="InterPro" id="IPR029069">
    <property type="entry name" value="HotDog_dom_sf"/>
</dbReference>
<dbReference type="InterPro" id="IPR050563">
    <property type="entry name" value="4-hydroxybenzoyl-CoA_TE"/>
</dbReference>
<dbReference type="PANTHER" id="PTHR31793">
    <property type="entry name" value="4-HYDROXYBENZOYL-COA THIOESTERASE FAMILY MEMBER"/>
    <property type="match status" value="1"/>
</dbReference>
<evidence type="ECO:0000313" key="4">
    <source>
        <dbReference type="Proteomes" id="UP001519272"/>
    </source>
</evidence>
<evidence type="ECO:0000256" key="1">
    <source>
        <dbReference type="ARBA" id="ARBA00005953"/>
    </source>
</evidence>
<dbReference type="NCBIfam" id="TIGR00051">
    <property type="entry name" value="YbgC/FadM family acyl-CoA thioesterase"/>
    <property type="match status" value="1"/>
</dbReference>
<gene>
    <name evidence="3" type="ORF">J2Z32_003384</name>
</gene>
<comment type="similarity">
    <text evidence="1">Belongs to the 4-hydroxybenzoyl-CoA thioesterase family.</text>
</comment>
<dbReference type="InterPro" id="IPR006684">
    <property type="entry name" value="YbgC/YbaW"/>
</dbReference>
<keyword evidence="2 3" id="KW-0378">Hydrolase</keyword>
<name>A0ABS4FVX3_9BACL</name>
<protein>
    <submittedName>
        <fullName evidence="3">Acyl-CoA thioester hydrolase</fullName>
        <ecNumber evidence="3">3.1.2.-</ecNumber>
    </submittedName>
</protein>
<organism evidence="3 4">
    <name type="scientific">Paenibacillus turicensis</name>
    <dbReference type="NCBI Taxonomy" id="160487"/>
    <lineage>
        <taxon>Bacteria</taxon>
        <taxon>Bacillati</taxon>
        <taxon>Bacillota</taxon>
        <taxon>Bacilli</taxon>
        <taxon>Bacillales</taxon>
        <taxon>Paenibacillaceae</taxon>
        <taxon>Paenibacillus</taxon>
    </lineage>
</organism>
<dbReference type="Pfam" id="PF13279">
    <property type="entry name" value="4HBT_2"/>
    <property type="match status" value="1"/>
</dbReference>
<dbReference type="CDD" id="cd00586">
    <property type="entry name" value="4HBT"/>
    <property type="match status" value="1"/>
</dbReference>
<dbReference type="GO" id="GO:0016787">
    <property type="term" value="F:hydrolase activity"/>
    <property type="evidence" value="ECO:0007669"/>
    <property type="project" value="UniProtKB-KW"/>
</dbReference>
<keyword evidence="4" id="KW-1185">Reference proteome</keyword>
<dbReference type="Gene3D" id="3.10.129.10">
    <property type="entry name" value="Hotdog Thioesterase"/>
    <property type="match status" value="1"/>
</dbReference>
<accession>A0ABS4FVX3</accession>
<proteinExistence type="inferred from homology"/>
<evidence type="ECO:0000256" key="2">
    <source>
        <dbReference type="ARBA" id="ARBA00022801"/>
    </source>
</evidence>
<comment type="caution">
    <text evidence="3">The sequence shown here is derived from an EMBL/GenBank/DDBJ whole genome shotgun (WGS) entry which is preliminary data.</text>
</comment>
<dbReference type="EMBL" id="JAGGKG010000018">
    <property type="protein sequence ID" value="MBP1906720.1"/>
    <property type="molecule type" value="Genomic_DNA"/>
</dbReference>
<dbReference type="EC" id="3.1.2.-" evidence="3"/>
<sequence>MFVSELSIEPKYSEFDMMGIIYHANYLNWFEMGRTKLCADLGFLYFDMEQAGYISPVHEMNVIYKRGITYGDKVVLRTRIHENGGVKTTYAYEVLDGEGQLRVEGMSSHYIVRREDFKPVQFKKVFPDWYAAFEKAKTIKTL</sequence>
<dbReference type="PIRSF" id="PIRSF003230">
    <property type="entry name" value="YbgC"/>
    <property type="match status" value="1"/>
</dbReference>
<dbReference type="SUPFAM" id="SSF54637">
    <property type="entry name" value="Thioesterase/thiol ester dehydrase-isomerase"/>
    <property type="match status" value="1"/>
</dbReference>